<feature type="chain" id="PRO_5042157916" evidence="1">
    <location>
        <begin position="20"/>
        <end position="277"/>
    </location>
</feature>
<sequence length="277" mass="27086">MKKILLATTVLAMTASVAAAEVAVSGSARMGIINNGVDTEFSSRVRIQFDGSGTTDGGLSFGASIRADQSGQGGTANGDSTVFVSGSFGKLTMGDVAGGAADNLVGQVSGVGYGASAADGKQEIGFLGGTATAARYDYTSGALSVSVGIGQVTAADEAKSIAVKYAPGTYSVAVGFSDTATDSQIDLLGSATFGAATVKARVADRDSAADIAYAVSLDYVTGAATITAFAASNTDFAGADNTGLGVSYDLGGGAAVKAGVVDANGTTVYDAGITMSF</sequence>
<dbReference type="InterPro" id="IPR023614">
    <property type="entry name" value="Porin_dom_sf"/>
</dbReference>
<feature type="domain" description="Porin" evidence="2">
    <location>
        <begin position="7"/>
        <end position="262"/>
    </location>
</feature>
<keyword evidence="4" id="KW-1185">Reference proteome</keyword>
<evidence type="ECO:0000313" key="3">
    <source>
        <dbReference type="EMBL" id="NBZ88578.1"/>
    </source>
</evidence>
<evidence type="ECO:0000256" key="1">
    <source>
        <dbReference type="SAM" id="SignalP"/>
    </source>
</evidence>
<name>A0AAE5BWS4_9RHOB</name>
<evidence type="ECO:0000313" key="4">
    <source>
        <dbReference type="Proteomes" id="UP001193501"/>
    </source>
</evidence>
<evidence type="ECO:0000259" key="2">
    <source>
        <dbReference type="Pfam" id="PF13609"/>
    </source>
</evidence>
<organism evidence="3 4">
    <name type="scientific">Stagnihabitans tardus</name>
    <dbReference type="NCBI Taxonomy" id="2699202"/>
    <lineage>
        <taxon>Bacteria</taxon>
        <taxon>Pseudomonadati</taxon>
        <taxon>Pseudomonadota</taxon>
        <taxon>Alphaproteobacteria</taxon>
        <taxon>Rhodobacterales</taxon>
        <taxon>Paracoccaceae</taxon>
        <taxon>Stagnihabitans</taxon>
    </lineage>
</organism>
<dbReference type="Pfam" id="PF13609">
    <property type="entry name" value="Porin_4"/>
    <property type="match status" value="1"/>
</dbReference>
<accession>A0AAE5BWS4</accession>
<dbReference type="GO" id="GO:0016020">
    <property type="term" value="C:membrane"/>
    <property type="evidence" value="ECO:0007669"/>
    <property type="project" value="InterPro"/>
</dbReference>
<comment type="caution">
    <text evidence="3">The sequence shown here is derived from an EMBL/GenBank/DDBJ whole genome shotgun (WGS) entry which is preliminary data.</text>
</comment>
<protein>
    <submittedName>
        <fullName evidence="3">Porin</fullName>
    </submittedName>
</protein>
<feature type="signal peptide" evidence="1">
    <location>
        <begin position="1"/>
        <end position="19"/>
    </location>
</feature>
<dbReference type="RefSeq" id="WP_168775397.1">
    <property type="nucleotide sequence ID" value="NZ_JAABNR010000012.1"/>
</dbReference>
<dbReference type="InterPro" id="IPR033900">
    <property type="entry name" value="Gram_neg_porin_domain"/>
</dbReference>
<dbReference type="AlphaFoldDB" id="A0AAE5BWS4"/>
<dbReference type="SUPFAM" id="SSF56935">
    <property type="entry name" value="Porins"/>
    <property type="match status" value="1"/>
</dbReference>
<dbReference type="Proteomes" id="UP001193501">
    <property type="component" value="Unassembled WGS sequence"/>
</dbReference>
<dbReference type="EMBL" id="JAABNR010000012">
    <property type="protein sequence ID" value="NBZ88578.1"/>
    <property type="molecule type" value="Genomic_DNA"/>
</dbReference>
<gene>
    <name evidence="3" type="ORF">GV832_13370</name>
</gene>
<dbReference type="Gene3D" id="2.40.160.10">
    <property type="entry name" value="Porin"/>
    <property type="match status" value="1"/>
</dbReference>
<reference evidence="3" key="1">
    <citation type="submission" date="2020-01" db="EMBL/GenBank/DDBJ databases">
        <authorList>
            <person name="Chen W.-M."/>
        </authorList>
    </citation>
    <scope>NUCLEOTIDE SEQUENCE</scope>
    <source>
        <strain evidence="3">CYK-10</strain>
    </source>
</reference>
<keyword evidence="1" id="KW-0732">Signal</keyword>
<proteinExistence type="predicted"/>
<dbReference type="GO" id="GO:0015288">
    <property type="term" value="F:porin activity"/>
    <property type="evidence" value="ECO:0007669"/>
    <property type="project" value="InterPro"/>
</dbReference>